<protein>
    <submittedName>
        <fullName evidence="2">Uncharacterized protein</fullName>
    </submittedName>
</protein>
<dbReference type="EMBL" id="JAAAHW010011385">
    <property type="protein sequence ID" value="KAF9919911.1"/>
    <property type="molecule type" value="Genomic_DNA"/>
</dbReference>
<dbReference type="AlphaFoldDB" id="A0A9P6IHN0"/>
<reference evidence="2" key="1">
    <citation type="journal article" date="2020" name="Fungal Divers.">
        <title>Resolving the Mortierellaceae phylogeny through synthesis of multi-gene phylogenetics and phylogenomics.</title>
        <authorList>
            <person name="Vandepol N."/>
            <person name="Liber J."/>
            <person name="Desiro A."/>
            <person name="Na H."/>
            <person name="Kennedy M."/>
            <person name="Barry K."/>
            <person name="Grigoriev I.V."/>
            <person name="Miller A.N."/>
            <person name="O'Donnell K."/>
            <person name="Stajich J.E."/>
            <person name="Bonito G."/>
        </authorList>
    </citation>
    <scope>NUCLEOTIDE SEQUENCE</scope>
    <source>
        <strain evidence="2">MES-2147</strain>
    </source>
</reference>
<feature type="signal peptide" evidence="1">
    <location>
        <begin position="1"/>
        <end position="21"/>
    </location>
</feature>
<feature type="chain" id="PRO_5040448216" evidence="1">
    <location>
        <begin position="22"/>
        <end position="144"/>
    </location>
</feature>
<dbReference type="OrthoDB" id="2404630at2759"/>
<dbReference type="Proteomes" id="UP000749646">
    <property type="component" value="Unassembled WGS sequence"/>
</dbReference>
<evidence type="ECO:0000256" key="1">
    <source>
        <dbReference type="SAM" id="SignalP"/>
    </source>
</evidence>
<evidence type="ECO:0000313" key="3">
    <source>
        <dbReference type="Proteomes" id="UP000749646"/>
    </source>
</evidence>
<accession>A0A9P6IHN0</accession>
<evidence type="ECO:0000313" key="2">
    <source>
        <dbReference type="EMBL" id="KAF9919911.1"/>
    </source>
</evidence>
<keyword evidence="1" id="KW-0732">Signal</keyword>
<comment type="caution">
    <text evidence="2">The sequence shown here is derived from an EMBL/GenBank/DDBJ whole genome shotgun (WGS) entry which is preliminary data.</text>
</comment>
<name>A0A9P6IHN0_9FUNG</name>
<proteinExistence type="predicted"/>
<keyword evidence="3" id="KW-1185">Reference proteome</keyword>
<sequence length="144" mass="15313">MRSNSFVLLVACLVALVAVSAQQQPETALPCFQEKCVPLVNVLQECQITVELSTGKITYPVVANTTTTDQCLCRQPIVNAYDPCFICGQMDERFSTQKLVDSCNINFGANTVKMPSSAAASATIRGGSLALAAASIVFSVIFLA</sequence>
<gene>
    <name evidence="2" type="ORF">BGZ65_011696</name>
</gene>
<organism evidence="2 3">
    <name type="scientific">Modicella reniformis</name>
    <dbReference type="NCBI Taxonomy" id="1440133"/>
    <lineage>
        <taxon>Eukaryota</taxon>
        <taxon>Fungi</taxon>
        <taxon>Fungi incertae sedis</taxon>
        <taxon>Mucoromycota</taxon>
        <taxon>Mortierellomycotina</taxon>
        <taxon>Mortierellomycetes</taxon>
        <taxon>Mortierellales</taxon>
        <taxon>Mortierellaceae</taxon>
        <taxon>Modicella</taxon>
    </lineage>
</organism>